<keyword evidence="14 16" id="KW-0408">Iron</keyword>
<accession>A0A194VAW0</accession>
<feature type="domain" description="FAD-binding FR-type" evidence="18">
    <location>
        <begin position="1203"/>
        <end position="1445"/>
    </location>
</feature>
<comment type="cofactor">
    <cofactor evidence="3">
        <name>FAD</name>
        <dbReference type="ChEBI" id="CHEBI:57692"/>
    </cofactor>
</comment>
<dbReference type="PANTHER" id="PTHR19384:SF127">
    <property type="entry name" value="BIFUNCTIONAL CYTOCHROME P450_NADPH--P450 REDUCTASE"/>
    <property type="match status" value="1"/>
</dbReference>
<name>A0A194VAW0_CYTMA</name>
<dbReference type="PROSITE" id="PS50902">
    <property type="entry name" value="FLAVODOXIN_LIKE"/>
    <property type="match status" value="1"/>
</dbReference>
<evidence type="ECO:0000256" key="7">
    <source>
        <dbReference type="ARBA" id="ARBA00022630"/>
    </source>
</evidence>
<evidence type="ECO:0000313" key="19">
    <source>
        <dbReference type="EMBL" id="KUI60931.1"/>
    </source>
</evidence>
<evidence type="ECO:0000256" key="9">
    <source>
        <dbReference type="ARBA" id="ARBA00022723"/>
    </source>
</evidence>
<dbReference type="GO" id="GO:0010181">
    <property type="term" value="F:FMN binding"/>
    <property type="evidence" value="ECO:0007669"/>
    <property type="project" value="InterPro"/>
</dbReference>
<keyword evidence="8" id="KW-0288">FMN</keyword>
<evidence type="ECO:0000256" key="8">
    <source>
        <dbReference type="ARBA" id="ARBA00022643"/>
    </source>
</evidence>
<evidence type="ECO:0000256" key="14">
    <source>
        <dbReference type="ARBA" id="ARBA00023004"/>
    </source>
</evidence>
<sequence length="1604" mass="177789">MSHPIPQPKGLPLVGNVLDVNPSNTWQSLQRLAERYGEIFQITVLGHTVVFVAGAALADEICDERRFRKYVGGPIVEIRYAVHDALFTAYDYEESWGVARRICAPLLSPGEVAGLCGEVVDCTRELIRKWTGKGPVGMVDGGGGGGGGSGGKGDGNATSNGGGILLINELNRLNLEATTLTLFGKKLDCIFAGEDHPMIKGMEDSTSEAMKRPTRPGFMNWLFYGRKFRSATNVMRETYAADLVSHRRQSPTDRRDLLWALMEGKDPQTGRGLSESQVIDEIVTMPIGSSTAPCLVASAVYFLCKNRECLVKARRELDEVLGPWTGLGGDGDSNGNGNGGGRQIGAEDLSRLKYIEGIVRESLRLSFAAPGFNIEPIPRHRPDGAVDATPVLLGGGKYQVAHDQAMIIVLAGVNRDPSVFEEPLAFRPERMVGERFEGLPAGVKKWFGNGKRECIGKHWAWQFSMVATAMLVRECEFEMADPQWELDGQQDGWFNLRPVGFQIRSMAVPTEIGGPPGLPFVGNIFDLQDEVPLRAIERLADIYGPIFKVRAPGRESVFISGFDLFDEMCDETRFYKLLGGKLAQAADASGKPQGLFTQKSEKEDDWGQAHRILMPAFGPLAVAEMFDEMHDIASQLVLKWARQGPQHKIQASEDFSRLTLDTIALCSMDFRFNSFYQEDMHPFVKAMNTTLGAANSSGQLAGLINRLFPSYNEEVKNSLGFMEKTSHDLVQYRRDHPTEKKDLLNSLINGKDPKTGKTMRDELIAANMQTFLIAGHETTSGLLSFAFLQLLTHPKAYFAAQAEVDRIVGHSKLEPKHVNELKYINAVLRETLRLTPTAPAFSRAIRPENTEEPVYIGAKTSGSTKKYAIPRGKSVVCLIGKIMQDPKIYGDDAAEFKPERMLDESFEKLPKNAWKPFGTGMRACIGRAFAWQEAVLAVTLILQNFDMQLDDPNYEMQVVQTLTIKPKNFYMRASLRQGITPTILMQRLSGENSTGGDRGQDAAANGIEAMAAADGDYALSILYGSNTGTCQALAQKLAGQCTQRGLRAEVQTLDAVMGKVPTEKPVVIITSSYEGHPTDDAARFVAWLESLVGEEEANGKRLEGVKYTVFGCGHSDWSSTFQRIPILIDDIMPKLGAERLAERGHSDVSKQNTYGDFENWTNSHLWPVLKPHADSSEDVSTFSIIPNMEVELTTEERAAHLQQNVQWANVLDTKVLTAPGEPEKRHIEIELPSNMTYSAGDYLAVLPLNPKEYVRRVMNHFDLPWDGMITIKPGSATSLPTGKPIGIFDLLQGYVEISQPATKQNIEILVSVCSDAEVKKTLESYLSPEAFTSEVIEKRITILDLLTRHKDAIPLPFPTYLSLLPPMRTRHYSISSSPLASPNSVTLTYAVLDAPAWYQATSESATREEQLQRFLGVAGSYLRGLAPGDRVLVSVRSTNKYFRLPMDMEKTPVVMMANGSGIAPFRGFVQERATLISEGGKELAPAMLFVGCRRPDRDQLYKEEFEEWARLGAVDLRWVFSREDGECKYVQDRMLKDHEDIDRLWNEGARFYICGSKDLAQGIGSVARKLIMEGARKKGEDYTVEEVDAFVKGLRNERFVTDIF</sequence>
<evidence type="ECO:0000256" key="12">
    <source>
        <dbReference type="ARBA" id="ARBA00022982"/>
    </source>
</evidence>
<dbReference type="FunFam" id="1.10.630.10:FF:000040">
    <property type="entry name" value="Bifunctional cytochrome P450/NADPH--P450 reductase"/>
    <property type="match status" value="2"/>
</dbReference>
<feature type="domain" description="Flavodoxin-like" evidence="17">
    <location>
        <begin position="1019"/>
        <end position="1165"/>
    </location>
</feature>
<dbReference type="GO" id="GO:0016705">
    <property type="term" value="F:oxidoreductase activity, acting on paired donors, with incorporation or reduction of molecular oxygen"/>
    <property type="evidence" value="ECO:0007669"/>
    <property type="project" value="InterPro"/>
</dbReference>
<dbReference type="CDD" id="cd11068">
    <property type="entry name" value="CYP120A1"/>
    <property type="match status" value="1"/>
</dbReference>
<keyword evidence="9 16" id="KW-0479">Metal-binding</keyword>
<protein>
    <recommendedName>
        <fullName evidence="21">NADPH--cytochrome P450 reductase</fullName>
    </recommendedName>
</protein>
<dbReference type="PROSITE" id="PS51384">
    <property type="entry name" value="FAD_FR"/>
    <property type="match status" value="1"/>
</dbReference>
<proteinExistence type="inferred from homology"/>
<gene>
    <name evidence="19" type="ORF">VP1G_08097</name>
</gene>
<dbReference type="InterPro" id="IPR036396">
    <property type="entry name" value="Cyt_P450_sf"/>
</dbReference>
<dbReference type="InterPro" id="IPR017938">
    <property type="entry name" value="Riboflavin_synthase-like_b-brl"/>
</dbReference>
<comment type="cofactor">
    <cofactor evidence="2 16">
        <name>heme</name>
        <dbReference type="ChEBI" id="CHEBI:30413"/>
    </cofactor>
</comment>
<dbReference type="Gene3D" id="3.40.50.360">
    <property type="match status" value="1"/>
</dbReference>
<dbReference type="Gene3D" id="2.40.30.10">
    <property type="entry name" value="Translation factors"/>
    <property type="match status" value="1"/>
</dbReference>
<dbReference type="Gene3D" id="3.40.50.80">
    <property type="entry name" value="Nucleotide-binding domain of ferredoxin-NADP reductase (FNR) module"/>
    <property type="match status" value="1"/>
</dbReference>
<evidence type="ECO:0000256" key="4">
    <source>
        <dbReference type="ARBA" id="ARBA00010018"/>
    </source>
</evidence>
<dbReference type="InterPro" id="IPR008254">
    <property type="entry name" value="Flavodoxin/NO_synth"/>
</dbReference>
<dbReference type="Pfam" id="PF00067">
    <property type="entry name" value="p450"/>
    <property type="match status" value="2"/>
</dbReference>
<keyword evidence="13" id="KW-0560">Oxidoreductase</keyword>
<reference evidence="20" key="1">
    <citation type="submission" date="2014-12" db="EMBL/GenBank/DDBJ databases">
        <title>Genome Sequence of Valsa Canker Pathogens Uncovers a Specific Adaption of Colonization on Woody Bark.</title>
        <authorList>
            <person name="Yin Z."/>
            <person name="Liu H."/>
            <person name="Gao X."/>
            <person name="Li Z."/>
            <person name="Song N."/>
            <person name="Ke X."/>
            <person name="Dai Q."/>
            <person name="Wu Y."/>
            <person name="Sun Y."/>
            <person name="Xu J.-R."/>
            <person name="Kang Z.K."/>
            <person name="Wang L."/>
            <person name="Huang L."/>
        </authorList>
    </citation>
    <scope>NUCLEOTIDE SEQUENCE [LARGE SCALE GENOMIC DNA]</scope>
    <source>
        <strain evidence="20">SXYL134</strain>
    </source>
</reference>
<dbReference type="Pfam" id="PF00667">
    <property type="entry name" value="FAD_binding_1"/>
    <property type="match status" value="1"/>
</dbReference>
<evidence type="ECO:0000259" key="18">
    <source>
        <dbReference type="PROSITE" id="PS51384"/>
    </source>
</evidence>
<dbReference type="SUPFAM" id="SSF52343">
    <property type="entry name" value="Ferredoxin reductase-like, C-terminal NADP-linked domain"/>
    <property type="match status" value="1"/>
</dbReference>
<dbReference type="InterPro" id="IPR017972">
    <property type="entry name" value="Cyt_P450_CS"/>
</dbReference>
<dbReference type="SUPFAM" id="SSF48264">
    <property type="entry name" value="Cytochrome P450"/>
    <property type="match status" value="2"/>
</dbReference>
<dbReference type="GO" id="GO:0003958">
    <property type="term" value="F:NADPH-hemoprotein reductase activity"/>
    <property type="evidence" value="ECO:0007669"/>
    <property type="project" value="TreeGrafter"/>
</dbReference>
<evidence type="ECO:0000256" key="1">
    <source>
        <dbReference type="ARBA" id="ARBA00001917"/>
    </source>
</evidence>
<evidence type="ECO:0000256" key="10">
    <source>
        <dbReference type="ARBA" id="ARBA00022827"/>
    </source>
</evidence>
<evidence type="ECO:0000256" key="13">
    <source>
        <dbReference type="ARBA" id="ARBA00023002"/>
    </source>
</evidence>
<dbReference type="GO" id="GO:0005506">
    <property type="term" value="F:iron ion binding"/>
    <property type="evidence" value="ECO:0007669"/>
    <property type="project" value="InterPro"/>
</dbReference>
<evidence type="ECO:0000256" key="2">
    <source>
        <dbReference type="ARBA" id="ARBA00001971"/>
    </source>
</evidence>
<dbReference type="PANTHER" id="PTHR19384">
    <property type="entry name" value="NITRIC OXIDE SYNTHASE-RELATED"/>
    <property type="match status" value="1"/>
</dbReference>
<dbReference type="OrthoDB" id="1470350at2759"/>
<keyword evidence="6 16" id="KW-0349">Heme</keyword>
<dbReference type="PRINTS" id="PR00385">
    <property type="entry name" value="P450"/>
</dbReference>
<dbReference type="GO" id="GO:0050660">
    <property type="term" value="F:flavin adenine dinucleotide binding"/>
    <property type="evidence" value="ECO:0007669"/>
    <property type="project" value="TreeGrafter"/>
</dbReference>
<evidence type="ECO:0000256" key="6">
    <source>
        <dbReference type="ARBA" id="ARBA00022617"/>
    </source>
</evidence>
<dbReference type="InterPro" id="IPR017927">
    <property type="entry name" value="FAD-bd_FR_type"/>
</dbReference>
<dbReference type="GO" id="GO:0020037">
    <property type="term" value="F:heme binding"/>
    <property type="evidence" value="ECO:0007669"/>
    <property type="project" value="InterPro"/>
</dbReference>
<dbReference type="Gene3D" id="1.20.990.10">
    <property type="entry name" value="NADPH-cytochrome p450 Reductase, Chain A, domain 3"/>
    <property type="match status" value="1"/>
</dbReference>
<dbReference type="EMBL" id="KN714762">
    <property type="protein sequence ID" value="KUI60931.1"/>
    <property type="molecule type" value="Genomic_DNA"/>
</dbReference>
<evidence type="ECO:0008006" key="21">
    <source>
        <dbReference type="Google" id="ProtNLM"/>
    </source>
</evidence>
<evidence type="ECO:0000259" key="17">
    <source>
        <dbReference type="PROSITE" id="PS50902"/>
    </source>
</evidence>
<dbReference type="SUPFAM" id="SSF63380">
    <property type="entry name" value="Riboflavin synthase domain-like"/>
    <property type="match status" value="1"/>
</dbReference>
<comment type="similarity">
    <text evidence="4">In the N-terminal section; belongs to the cytochrome P450 family.</text>
</comment>
<keyword evidence="12" id="KW-0249">Electron transport</keyword>
<keyword evidence="15" id="KW-0503">Monooxygenase</keyword>
<dbReference type="PRINTS" id="PR00463">
    <property type="entry name" value="EP450I"/>
</dbReference>
<dbReference type="PROSITE" id="PS00086">
    <property type="entry name" value="CYTOCHROME_P450"/>
    <property type="match status" value="2"/>
</dbReference>
<keyword evidence="11" id="KW-0521">NADP</keyword>
<dbReference type="InterPro" id="IPR002401">
    <property type="entry name" value="Cyt_P450_E_grp-I"/>
</dbReference>
<evidence type="ECO:0000256" key="3">
    <source>
        <dbReference type="ARBA" id="ARBA00001974"/>
    </source>
</evidence>
<organism evidence="19 20">
    <name type="scientific">Cytospora mali</name>
    <name type="common">Apple Valsa canker fungus</name>
    <name type="synonym">Valsa mali</name>
    <dbReference type="NCBI Taxonomy" id="578113"/>
    <lineage>
        <taxon>Eukaryota</taxon>
        <taxon>Fungi</taxon>
        <taxon>Dikarya</taxon>
        <taxon>Ascomycota</taxon>
        <taxon>Pezizomycotina</taxon>
        <taxon>Sordariomycetes</taxon>
        <taxon>Sordariomycetidae</taxon>
        <taxon>Diaporthales</taxon>
        <taxon>Cytosporaceae</taxon>
        <taxon>Cytospora</taxon>
    </lineage>
</organism>
<dbReference type="InterPro" id="IPR039261">
    <property type="entry name" value="FNR_nucleotide-bd"/>
</dbReference>
<evidence type="ECO:0000256" key="15">
    <source>
        <dbReference type="ARBA" id="ARBA00023033"/>
    </source>
</evidence>
<dbReference type="InterPro" id="IPR029039">
    <property type="entry name" value="Flavoprotein-like_sf"/>
</dbReference>
<dbReference type="SUPFAM" id="SSF52218">
    <property type="entry name" value="Flavoproteins"/>
    <property type="match status" value="1"/>
</dbReference>
<keyword evidence="5" id="KW-0813">Transport</keyword>
<dbReference type="Proteomes" id="UP000078576">
    <property type="component" value="Unassembled WGS sequence"/>
</dbReference>
<evidence type="ECO:0000256" key="16">
    <source>
        <dbReference type="PIRSR" id="PIRSR602401-1"/>
    </source>
</evidence>
<dbReference type="STRING" id="694573.A0A194VAW0"/>
<dbReference type="GO" id="GO:0004497">
    <property type="term" value="F:monooxygenase activity"/>
    <property type="evidence" value="ECO:0007669"/>
    <property type="project" value="UniProtKB-KW"/>
</dbReference>
<dbReference type="InterPro" id="IPR001433">
    <property type="entry name" value="OxRdtase_FAD/NAD-bd"/>
</dbReference>
<dbReference type="GO" id="GO:0005829">
    <property type="term" value="C:cytosol"/>
    <property type="evidence" value="ECO:0007669"/>
    <property type="project" value="TreeGrafter"/>
</dbReference>
<evidence type="ECO:0000256" key="5">
    <source>
        <dbReference type="ARBA" id="ARBA00022448"/>
    </source>
</evidence>
<feature type="binding site" description="axial binding residue" evidence="16">
    <location>
        <position position="924"/>
    </location>
    <ligand>
        <name>heme</name>
        <dbReference type="ChEBI" id="CHEBI:30413"/>
    </ligand>
    <ligandPart>
        <name>Fe</name>
        <dbReference type="ChEBI" id="CHEBI:18248"/>
    </ligandPart>
</feature>
<dbReference type="Gene3D" id="1.10.630.10">
    <property type="entry name" value="Cytochrome P450"/>
    <property type="match status" value="2"/>
</dbReference>
<dbReference type="InterPro" id="IPR003097">
    <property type="entry name" value="CysJ-like_FAD-binding"/>
</dbReference>
<keyword evidence="20" id="KW-1185">Reference proteome</keyword>
<keyword evidence="10" id="KW-0274">FAD</keyword>
<evidence type="ECO:0000256" key="11">
    <source>
        <dbReference type="ARBA" id="ARBA00022857"/>
    </source>
</evidence>
<dbReference type="Pfam" id="PF00258">
    <property type="entry name" value="Flavodoxin_1"/>
    <property type="match status" value="1"/>
</dbReference>
<dbReference type="Pfam" id="PF00175">
    <property type="entry name" value="NAD_binding_1"/>
    <property type="match status" value="1"/>
</dbReference>
<dbReference type="InterPro" id="IPR023173">
    <property type="entry name" value="NADPH_Cyt_P450_Rdtase_alpha"/>
</dbReference>
<dbReference type="CDD" id="cd06206">
    <property type="entry name" value="bifunctional_CYPOR"/>
    <property type="match status" value="1"/>
</dbReference>
<comment type="cofactor">
    <cofactor evidence="1">
        <name>FMN</name>
        <dbReference type="ChEBI" id="CHEBI:58210"/>
    </cofactor>
</comment>
<keyword evidence="7" id="KW-0285">Flavoprotein</keyword>
<dbReference type="InterPro" id="IPR001128">
    <property type="entry name" value="Cyt_P450"/>
</dbReference>
<evidence type="ECO:0000313" key="20">
    <source>
        <dbReference type="Proteomes" id="UP000078576"/>
    </source>
</evidence>